<accession>A0A067L5P7</accession>
<reference evidence="1 2" key="1">
    <citation type="journal article" date="2014" name="PLoS ONE">
        <title>Global Analysis of Gene Expression Profiles in Physic Nut (Jatropha curcas L.) Seedlings Exposed to Salt Stress.</title>
        <authorList>
            <person name="Zhang L."/>
            <person name="Zhang C."/>
            <person name="Wu P."/>
            <person name="Chen Y."/>
            <person name="Li M."/>
            <person name="Jiang H."/>
            <person name="Wu G."/>
        </authorList>
    </citation>
    <scope>NUCLEOTIDE SEQUENCE [LARGE SCALE GENOMIC DNA]</scope>
    <source>
        <strain evidence="2">cv. GZQX0401</strain>
        <tissue evidence="1">Young leaves</tissue>
    </source>
</reference>
<dbReference type="Proteomes" id="UP000027138">
    <property type="component" value="Unassembled WGS sequence"/>
</dbReference>
<dbReference type="AlphaFoldDB" id="A0A067L5P7"/>
<evidence type="ECO:0000313" key="1">
    <source>
        <dbReference type="EMBL" id="KDP39820.1"/>
    </source>
</evidence>
<dbReference type="EMBL" id="KK914339">
    <property type="protein sequence ID" value="KDP39820.1"/>
    <property type="molecule type" value="Genomic_DNA"/>
</dbReference>
<name>A0A067L5P7_JATCU</name>
<evidence type="ECO:0000313" key="2">
    <source>
        <dbReference type="Proteomes" id="UP000027138"/>
    </source>
</evidence>
<protein>
    <submittedName>
        <fullName evidence="1">Uncharacterized protein</fullName>
    </submittedName>
</protein>
<sequence length="83" mass="9513">MVEPSIPVSEIKKMIKKIVVASLEKFIRFDKGKEKVVVKDDEEAKDESKKKEHVDELGKSFLRCLPRRSTVNGNFENVPNVLN</sequence>
<proteinExistence type="predicted"/>
<organism evidence="1 2">
    <name type="scientific">Jatropha curcas</name>
    <name type="common">Barbados nut</name>
    <dbReference type="NCBI Taxonomy" id="180498"/>
    <lineage>
        <taxon>Eukaryota</taxon>
        <taxon>Viridiplantae</taxon>
        <taxon>Streptophyta</taxon>
        <taxon>Embryophyta</taxon>
        <taxon>Tracheophyta</taxon>
        <taxon>Spermatophyta</taxon>
        <taxon>Magnoliopsida</taxon>
        <taxon>eudicotyledons</taxon>
        <taxon>Gunneridae</taxon>
        <taxon>Pentapetalae</taxon>
        <taxon>rosids</taxon>
        <taxon>fabids</taxon>
        <taxon>Malpighiales</taxon>
        <taxon>Euphorbiaceae</taxon>
        <taxon>Crotonoideae</taxon>
        <taxon>Jatropheae</taxon>
        <taxon>Jatropha</taxon>
    </lineage>
</organism>
<keyword evidence="2" id="KW-1185">Reference proteome</keyword>
<gene>
    <name evidence="1" type="ORF">JCGZ_04919</name>
</gene>